<dbReference type="CDD" id="cd00462">
    <property type="entry name" value="PTH"/>
    <property type="match status" value="1"/>
</dbReference>
<comment type="caution">
    <text evidence="4">The sequence shown here is derived from an EMBL/GenBank/DDBJ whole genome shotgun (WGS) entry which is preliminary data.</text>
</comment>
<dbReference type="Pfam" id="PF01195">
    <property type="entry name" value="Pept_tRNA_hydro"/>
    <property type="match status" value="1"/>
</dbReference>
<proteinExistence type="predicted"/>
<dbReference type="AlphaFoldDB" id="A0AAD9VAG8"/>
<accession>A0AAD9VAG8</accession>
<name>A0AAD9VAG8_ACRCE</name>
<organism evidence="4 5">
    <name type="scientific">Acropora cervicornis</name>
    <name type="common">Staghorn coral</name>
    <dbReference type="NCBI Taxonomy" id="6130"/>
    <lineage>
        <taxon>Eukaryota</taxon>
        <taxon>Metazoa</taxon>
        <taxon>Cnidaria</taxon>
        <taxon>Anthozoa</taxon>
        <taxon>Hexacorallia</taxon>
        <taxon>Scleractinia</taxon>
        <taxon>Astrocoeniina</taxon>
        <taxon>Acroporidae</taxon>
        <taxon>Acropora</taxon>
    </lineage>
</organism>
<evidence type="ECO:0000313" key="5">
    <source>
        <dbReference type="Proteomes" id="UP001249851"/>
    </source>
</evidence>
<dbReference type="Gene3D" id="3.40.50.1470">
    <property type="entry name" value="Peptidyl-tRNA hydrolase"/>
    <property type="match status" value="1"/>
</dbReference>
<dbReference type="SUPFAM" id="SSF53178">
    <property type="entry name" value="Peptidyl-tRNA hydrolase-like"/>
    <property type="match status" value="1"/>
</dbReference>
<dbReference type="InterPro" id="IPR036416">
    <property type="entry name" value="Pept_tRNA_hydro_sf"/>
</dbReference>
<sequence length="193" mass="21197">IVGLGNHILPDTRHSVGMFLVDCLGKQLAASWKFDRKSMGHIAATKINGQQLILLKPTVAMNLNGNSILKTATKFSVNPRNIVLAHDDLDRPLGKFSIKYGGSAGGHNGVKSAIASLKCDLMKRARIGIGRPDDKDDVTQYVLSKFNSSEIAIVRDTVERCCEVLINETLIDETTSVMDQKNTLHRPKNMRTV</sequence>
<reference evidence="4" key="1">
    <citation type="journal article" date="2023" name="G3 (Bethesda)">
        <title>Whole genome assembly and annotation of the endangered Caribbean coral Acropora cervicornis.</title>
        <authorList>
            <person name="Selwyn J.D."/>
            <person name="Vollmer S.V."/>
        </authorList>
    </citation>
    <scope>NUCLEOTIDE SEQUENCE</scope>
    <source>
        <strain evidence="4">K2</strain>
    </source>
</reference>
<dbReference type="GO" id="GO:0000049">
    <property type="term" value="F:tRNA binding"/>
    <property type="evidence" value="ECO:0007669"/>
    <property type="project" value="UniProtKB-KW"/>
</dbReference>
<evidence type="ECO:0000313" key="4">
    <source>
        <dbReference type="EMBL" id="KAK2566897.1"/>
    </source>
</evidence>
<evidence type="ECO:0000256" key="3">
    <source>
        <dbReference type="ARBA" id="ARBA00022884"/>
    </source>
</evidence>
<dbReference type="PANTHER" id="PTHR17224:SF1">
    <property type="entry name" value="PEPTIDYL-TRNA HYDROLASE"/>
    <property type="match status" value="1"/>
</dbReference>
<evidence type="ECO:0000256" key="1">
    <source>
        <dbReference type="ARBA" id="ARBA00022555"/>
    </source>
</evidence>
<dbReference type="NCBIfam" id="TIGR00447">
    <property type="entry name" value="pth"/>
    <property type="match status" value="1"/>
</dbReference>
<keyword evidence="1" id="KW-0820">tRNA-binding</keyword>
<dbReference type="EMBL" id="JARQWQ010000015">
    <property type="protein sequence ID" value="KAK2566897.1"/>
    <property type="molecule type" value="Genomic_DNA"/>
</dbReference>
<keyword evidence="2 4" id="KW-0378">Hydrolase</keyword>
<protein>
    <submittedName>
        <fullName evidence="4">Peptidyl-tRNA hydrolase</fullName>
    </submittedName>
</protein>
<reference evidence="4" key="2">
    <citation type="journal article" date="2023" name="Science">
        <title>Genomic signatures of disease resistance in endangered staghorn corals.</title>
        <authorList>
            <person name="Vollmer S.V."/>
            <person name="Selwyn J.D."/>
            <person name="Despard B.A."/>
            <person name="Roesel C.L."/>
        </authorList>
    </citation>
    <scope>NUCLEOTIDE SEQUENCE</scope>
    <source>
        <strain evidence="4">K2</strain>
    </source>
</reference>
<feature type="non-terminal residue" evidence="4">
    <location>
        <position position="193"/>
    </location>
</feature>
<gene>
    <name evidence="4" type="ORF">P5673_008656</name>
</gene>
<dbReference type="InterPro" id="IPR001328">
    <property type="entry name" value="Pept_tRNA_hydro"/>
</dbReference>
<keyword evidence="5" id="KW-1185">Reference proteome</keyword>
<dbReference type="Proteomes" id="UP001249851">
    <property type="component" value="Unassembled WGS sequence"/>
</dbReference>
<evidence type="ECO:0000256" key="2">
    <source>
        <dbReference type="ARBA" id="ARBA00022801"/>
    </source>
</evidence>
<dbReference type="GO" id="GO:0004045">
    <property type="term" value="F:peptidyl-tRNA hydrolase activity"/>
    <property type="evidence" value="ECO:0007669"/>
    <property type="project" value="InterPro"/>
</dbReference>
<dbReference type="PANTHER" id="PTHR17224">
    <property type="entry name" value="PEPTIDYL-TRNA HYDROLASE"/>
    <property type="match status" value="1"/>
</dbReference>
<keyword evidence="3" id="KW-0694">RNA-binding</keyword>